<dbReference type="STRING" id="1117702.AQZ52_11800"/>
<keyword evidence="3" id="KW-1185">Reference proteome</keyword>
<name>A0A124JUK2_9SPHN</name>
<proteinExistence type="predicted"/>
<dbReference type="SUPFAM" id="SSF53474">
    <property type="entry name" value="alpha/beta-Hydrolases"/>
    <property type="match status" value="1"/>
</dbReference>
<evidence type="ECO:0008006" key="4">
    <source>
        <dbReference type="Google" id="ProtNLM"/>
    </source>
</evidence>
<feature type="chain" id="PRO_5007174829" description="Alpha/beta hydrolase" evidence="1">
    <location>
        <begin position="30"/>
        <end position="784"/>
    </location>
</feature>
<dbReference type="RefSeq" id="WP_067910843.1">
    <property type="nucleotide sequence ID" value="NZ_KQ954245.1"/>
</dbReference>
<dbReference type="AlphaFoldDB" id="A0A124JUK2"/>
<dbReference type="OrthoDB" id="9814760at2"/>
<feature type="signal peptide" evidence="1">
    <location>
        <begin position="1"/>
        <end position="29"/>
    </location>
</feature>
<gene>
    <name evidence="2" type="ORF">AQZ52_11800</name>
</gene>
<comment type="caution">
    <text evidence="2">The sequence shown here is derived from an EMBL/GenBank/DDBJ whole genome shotgun (WGS) entry which is preliminary data.</text>
</comment>
<reference evidence="2 3" key="1">
    <citation type="submission" date="2015-10" db="EMBL/GenBank/DDBJ databases">
        <title>Draft genome sequence of Novosphingobium fuchskuhlense DSM 25065 isolated from a surface water sample of the southwest basin of Lake Grosse Fuchskuhle.</title>
        <authorList>
            <person name="Ruckert C."/>
            <person name="Winkler A."/>
            <person name="Glaeser J."/>
            <person name="Grossart H.-P."/>
            <person name="Kalinowski J."/>
            <person name="Glaeser S."/>
        </authorList>
    </citation>
    <scope>NUCLEOTIDE SEQUENCE [LARGE SCALE GENOMIC DNA]</scope>
    <source>
        <strain evidence="2 3">FNE08-7</strain>
    </source>
</reference>
<keyword evidence="1" id="KW-0732">Signal</keyword>
<accession>A0A124JUK2</accession>
<protein>
    <recommendedName>
        <fullName evidence="4">Alpha/beta hydrolase</fullName>
    </recommendedName>
</protein>
<sequence length="784" mass="83334">MLLPSRRAMRAILAITCLGLPAAALPLIAAAQIAPDPTGRGPYAVATSEYKLPAKRDVLVAPFTTTELWARIYRPTNANGPRPVIVMLHGNHATCGRIDPALPGRIDDDSTYTDTGRCPDGYVVAPSHEGYAYLANQLASWGFFVVSINANRGINASWGDDEDFGLNLRRGRLILRHLVQLDRWNTSNAGEKILGFNLRGQLDFSQIGLFGHSRGGEGIRAALNQYRDVGSIWPSQFRNKPTIRALFELAPVDGQTNRVLNADGVAWNVLLPTCDGDVSDLEGQRVFDRVITARAESAPAPKSIFTVEGTNHNFYNTEWQQSDSRGCYSTDKAQPVVFDPAAAGSEAQRVTALYPVTAFFRANLGTDPVAVFSKLLDPAYRLPNKLTTVTRFRRTYTDNVARKGSIVLDDFVRSIGAGDTGIGNSISALKYFNQSPVSEHDPVAQFGTLAWDTTVIRSKGGMPFYQANAAVPGAGVSVDTFDTLEFRVGLACKGYDTGGGFGCEADPTLNPSGTTDFSIAIASPEGFLSQPVALSRYAKPLDPVGQSYGPIIIDQEPKTVTSAILPGNEPPDSPTGNGHPVLQTVRIPLADFGLPRGVKVRGARITFDRAATGAIYLGNVRFTRALDPGKVIGPGPIPGPFLTAASAPPAALAAPSAPPVRLIGGGHVTRIQHERRAVPSASQALGIAKMAGPPPAWPAPHDVVTVSIAVPEPLVIGDALLTLRIGSQTFKLGQAISAPGQGHKAASFILTPEAFAALPQGAAVVLENGAQRFDLGPLDKSLLR</sequence>
<dbReference type="Proteomes" id="UP000058012">
    <property type="component" value="Unassembled WGS sequence"/>
</dbReference>
<evidence type="ECO:0000313" key="3">
    <source>
        <dbReference type="Proteomes" id="UP000058012"/>
    </source>
</evidence>
<dbReference type="EMBL" id="LLZS01000007">
    <property type="protein sequence ID" value="KUR71330.1"/>
    <property type="molecule type" value="Genomic_DNA"/>
</dbReference>
<evidence type="ECO:0000256" key="1">
    <source>
        <dbReference type="SAM" id="SignalP"/>
    </source>
</evidence>
<dbReference type="InterPro" id="IPR029058">
    <property type="entry name" value="AB_hydrolase_fold"/>
</dbReference>
<dbReference type="Gene3D" id="3.40.50.1820">
    <property type="entry name" value="alpha/beta hydrolase"/>
    <property type="match status" value="1"/>
</dbReference>
<evidence type="ECO:0000313" key="2">
    <source>
        <dbReference type="EMBL" id="KUR71330.1"/>
    </source>
</evidence>
<organism evidence="2 3">
    <name type="scientific">Novosphingobium fuchskuhlense</name>
    <dbReference type="NCBI Taxonomy" id="1117702"/>
    <lineage>
        <taxon>Bacteria</taxon>
        <taxon>Pseudomonadati</taxon>
        <taxon>Pseudomonadota</taxon>
        <taxon>Alphaproteobacteria</taxon>
        <taxon>Sphingomonadales</taxon>
        <taxon>Sphingomonadaceae</taxon>
        <taxon>Novosphingobium</taxon>
    </lineage>
</organism>